<proteinExistence type="predicted"/>
<dbReference type="InParanoid" id="W7XGU8"/>
<evidence type="ECO:0000313" key="2">
    <source>
        <dbReference type="EMBL" id="EWS72209.1"/>
    </source>
</evidence>
<dbReference type="RefSeq" id="XP_012655252.1">
    <property type="nucleotide sequence ID" value="XM_012799798.1"/>
</dbReference>
<dbReference type="InterPro" id="IPR032675">
    <property type="entry name" value="LRR_dom_sf"/>
</dbReference>
<dbReference type="AlphaFoldDB" id="W7XGU8"/>
<dbReference type="Proteomes" id="UP000009168">
    <property type="component" value="Unassembled WGS sequence"/>
</dbReference>
<keyword evidence="3" id="KW-1185">Reference proteome</keyword>
<dbReference type="GeneID" id="24439463"/>
<dbReference type="SUPFAM" id="SSF52047">
    <property type="entry name" value="RNI-like"/>
    <property type="match status" value="1"/>
</dbReference>
<sequence length="596" mass="69370">MKNSHLNTFKETSQRKRSSSGERNLMRYSAGGGRVSKTSSFTPQMIKLESIASVKMPLCTRGELHKLSQLELVCLEQGCSDQYKLICAYCRDTMHKNHDVRSIKYMLNELIKYLYDDETKNVMNDDIHKQFKHMIDCIKEIKEQLLILEQKIKDSEIKFQRDYIDPINRERSIVESLIKQISKGSNNQTSVNECLHNLFKYVKPTKDSFMIEKESQNFNIQSIEKQTMLFQGRLMKEIEQLSQTIKKTSQATNYNIMTFYSEEHEYLLEDKADTIILSRESDILHLEPITTKVLIKDYVSDVFVFELQKYKQLISFSIADIQKQFQNSDTIHRISQIIDRLPQSIEKLSISLAWDKDLLDEDILVLFQNINHSKFPYLKILDLDFGNSSLAISVLTDKSMIFLANSISSFQDSLWVLNLNLYCWGLSNIALTDKGVKTLVEGIGQLANLAKLYLNLFGWGEQKPEQISDRAVKELAQNIRELHNAQCIELDLGCWGEKNPSVTSKSLKYLSDMIDSLYFVKDLSLNLNYWANKNTKMLDTDIRQFFKSMMNWKHLQKLYLNIQDWEEISMVLKHELSQAVKVNLNNPNIKILIDNQ</sequence>
<reference evidence="3" key="1">
    <citation type="journal article" date="2006" name="PLoS Biol.">
        <title>Macronuclear genome sequence of the ciliate Tetrahymena thermophila, a model eukaryote.</title>
        <authorList>
            <person name="Eisen J.A."/>
            <person name="Coyne R.S."/>
            <person name="Wu M."/>
            <person name="Wu D."/>
            <person name="Thiagarajan M."/>
            <person name="Wortman J.R."/>
            <person name="Badger J.H."/>
            <person name="Ren Q."/>
            <person name="Amedeo P."/>
            <person name="Jones K.M."/>
            <person name="Tallon L.J."/>
            <person name="Delcher A.L."/>
            <person name="Salzberg S.L."/>
            <person name="Silva J.C."/>
            <person name="Haas B.J."/>
            <person name="Majoros W.H."/>
            <person name="Farzad M."/>
            <person name="Carlton J.M."/>
            <person name="Smith R.K. Jr."/>
            <person name="Garg J."/>
            <person name="Pearlman R.E."/>
            <person name="Karrer K.M."/>
            <person name="Sun L."/>
            <person name="Manning G."/>
            <person name="Elde N.C."/>
            <person name="Turkewitz A.P."/>
            <person name="Asai D.J."/>
            <person name="Wilkes D.E."/>
            <person name="Wang Y."/>
            <person name="Cai H."/>
            <person name="Collins K."/>
            <person name="Stewart B.A."/>
            <person name="Lee S.R."/>
            <person name="Wilamowska K."/>
            <person name="Weinberg Z."/>
            <person name="Ruzzo W.L."/>
            <person name="Wloga D."/>
            <person name="Gaertig J."/>
            <person name="Frankel J."/>
            <person name="Tsao C.-C."/>
            <person name="Gorovsky M.A."/>
            <person name="Keeling P.J."/>
            <person name="Waller R.F."/>
            <person name="Patron N.J."/>
            <person name="Cherry J.M."/>
            <person name="Stover N.A."/>
            <person name="Krieger C.J."/>
            <person name="del Toro C."/>
            <person name="Ryder H.F."/>
            <person name="Williamson S.C."/>
            <person name="Barbeau R.A."/>
            <person name="Hamilton E.P."/>
            <person name="Orias E."/>
        </authorList>
    </citation>
    <scope>NUCLEOTIDE SEQUENCE [LARGE SCALE GENOMIC DNA]</scope>
    <source>
        <strain evidence="3">SB210</strain>
    </source>
</reference>
<gene>
    <name evidence="2" type="ORF">TTHERM_000535649</name>
</gene>
<dbReference type="SUPFAM" id="SSF57845">
    <property type="entry name" value="B-box zinc-binding domain"/>
    <property type="match status" value="1"/>
</dbReference>
<evidence type="ECO:0000256" key="1">
    <source>
        <dbReference type="SAM" id="MobiDB-lite"/>
    </source>
</evidence>
<name>W7XGU8_TETTS</name>
<protein>
    <recommendedName>
        <fullName evidence="4">Kinase domain protein</fullName>
    </recommendedName>
</protein>
<evidence type="ECO:0000313" key="3">
    <source>
        <dbReference type="Proteomes" id="UP000009168"/>
    </source>
</evidence>
<accession>W7XGU8</accession>
<feature type="compositionally biased region" description="Polar residues" evidence="1">
    <location>
        <begin position="1"/>
        <end position="11"/>
    </location>
</feature>
<organism evidence="2 3">
    <name type="scientific">Tetrahymena thermophila (strain SB210)</name>
    <dbReference type="NCBI Taxonomy" id="312017"/>
    <lineage>
        <taxon>Eukaryota</taxon>
        <taxon>Sar</taxon>
        <taxon>Alveolata</taxon>
        <taxon>Ciliophora</taxon>
        <taxon>Intramacronucleata</taxon>
        <taxon>Oligohymenophorea</taxon>
        <taxon>Hymenostomatida</taxon>
        <taxon>Tetrahymenina</taxon>
        <taxon>Tetrahymenidae</taxon>
        <taxon>Tetrahymena</taxon>
    </lineage>
</organism>
<evidence type="ECO:0008006" key="4">
    <source>
        <dbReference type="Google" id="ProtNLM"/>
    </source>
</evidence>
<dbReference type="Gene3D" id="3.80.10.10">
    <property type="entry name" value="Ribonuclease Inhibitor"/>
    <property type="match status" value="1"/>
</dbReference>
<dbReference type="EMBL" id="GG662495">
    <property type="protein sequence ID" value="EWS72209.1"/>
    <property type="molecule type" value="Genomic_DNA"/>
</dbReference>
<feature type="region of interest" description="Disordered" evidence="1">
    <location>
        <begin position="1"/>
        <end position="36"/>
    </location>
</feature>
<dbReference type="KEGG" id="tet:TTHERM_000535649"/>